<dbReference type="EMBL" id="SSOD01000017">
    <property type="protein sequence ID" value="THF57707.1"/>
    <property type="molecule type" value="Genomic_DNA"/>
</dbReference>
<keyword evidence="4" id="KW-1185">Reference proteome</keyword>
<dbReference type="Gene3D" id="3.40.50.620">
    <property type="entry name" value="HUPs"/>
    <property type="match status" value="2"/>
</dbReference>
<dbReference type="RefSeq" id="WP_136386385.1">
    <property type="nucleotide sequence ID" value="NZ_SSOD01000017.1"/>
</dbReference>
<proteinExistence type="inferred from homology"/>
<gene>
    <name evidence="3" type="ORF">E6O51_17930</name>
</gene>
<comment type="caution">
    <text evidence="3">The sequence shown here is derived from an EMBL/GenBank/DDBJ whole genome shotgun (WGS) entry which is preliminary data.</text>
</comment>
<reference evidence="3 4" key="1">
    <citation type="submission" date="2019-04" db="EMBL/GenBank/DDBJ databases">
        <title>Azoarcus rhizosphaerae sp. nov. isolated from rhizosphere of Ficus religiosa.</title>
        <authorList>
            <person name="Lin S.-Y."/>
            <person name="Hameed A."/>
            <person name="Hsu Y.-H."/>
            <person name="Young C.-C."/>
        </authorList>
    </citation>
    <scope>NUCLEOTIDE SEQUENCE [LARGE SCALE GENOMIC DNA]</scope>
    <source>
        <strain evidence="3 4">CC-YHH848</strain>
    </source>
</reference>
<dbReference type="PRINTS" id="PR01438">
    <property type="entry name" value="UNVRSLSTRESS"/>
</dbReference>
<dbReference type="InterPro" id="IPR014729">
    <property type="entry name" value="Rossmann-like_a/b/a_fold"/>
</dbReference>
<feature type="domain" description="UspA" evidence="2">
    <location>
        <begin position="149"/>
        <end position="285"/>
    </location>
</feature>
<dbReference type="PANTHER" id="PTHR46268">
    <property type="entry name" value="STRESS RESPONSE PROTEIN NHAX"/>
    <property type="match status" value="1"/>
</dbReference>
<dbReference type="SUPFAM" id="SSF52402">
    <property type="entry name" value="Adenine nucleotide alpha hydrolases-like"/>
    <property type="match status" value="2"/>
</dbReference>
<name>A0A4S4AG14_9RHOO</name>
<dbReference type="InterPro" id="IPR006016">
    <property type="entry name" value="UspA"/>
</dbReference>
<evidence type="ECO:0000313" key="4">
    <source>
        <dbReference type="Proteomes" id="UP000307956"/>
    </source>
</evidence>
<dbReference type="Pfam" id="PF00582">
    <property type="entry name" value="Usp"/>
    <property type="match status" value="2"/>
</dbReference>
<feature type="domain" description="UspA" evidence="2">
    <location>
        <begin position="9"/>
        <end position="142"/>
    </location>
</feature>
<accession>A0A4S4AG14</accession>
<evidence type="ECO:0000259" key="2">
    <source>
        <dbReference type="Pfam" id="PF00582"/>
    </source>
</evidence>
<dbReference type="Proteomes" id="UP000307956">
    <property type="component" value="Unassembled WGS sequence"/>
</dbReference>
<evidence type="ECO:0000313" key="3">
    <source>
        <dbReference type="EMBL" id="THF57707.1"/>
    </source>
</evidence>
<comment type="similarity">
    <text evidence="1">Belongs to the universal stress protein A family.</text>
</comment>
<protein>
    <submittedName>
        <fullName evidence="3">Universal stress protein</fullName>
    </submittedName>
</protein>
<evidence type="ECO:0000256" key="1">
    <source>
        <dbReference type="ARBA" id="ARBA00008791"/>
    </source>
</evidence>
<dbReference type="PANTHER" id="PTHR46268:SF15">
    <property type="entry name" value="UNIVERSAL STRESS PROTEIN HP_0031"/>
    <property type="match status" value="1"/>
</dbReference>
<dbReference type="InterPro" id="IPR006015">
    <property type="entry name" value="Universal_stress_UspA"/>
</dbReference>
<dbReference type="CDD" id="cd00293">
    <property type="entry name" value="USP-like"/>
    <property type="match status" value="2"/>
</dbReference>
<dbReference type="AlphaFoldDB" id="A0A4S4AG14"/>
<organism evidence="3 4">
    <name type="scientific">Pseudothauera rhizosphaerae</name>
    <dbReference type="NCBI Taxonomy" id="2565932"/>
    <lineage>
        <taxon>Bacteria</taxon>
        <taxon>Pseudomonadati</taxon>
        <taxon>Pseudomonadota</taxon>
        <taxon>Betaproteobacteria</taxon>
        <taxon>Rhodocyclales</taxon>
        <taxon>Zoogloeaceae</taxon>
        <taxon>Pseudothauera</taxon>
    </lineage>
</organism>
<dbReference type="OrthoDB" id="9792500at2"/>
<sequence>MASGQPAAVVLGTDLSARCDRPLDRAAQLAGEWNAELVALHVLEGPQEPDLALRWSTDEDAGDADILARRELMRELAGLEVRASLRIARGDVADAIRGAAEESGAGLIVTGMARSEVLGRFLPGSNVERLARMDTPPLLVVRNRVRGPYRRVVVATDFSMPSCRALQQALAFLPGREAELFHSHLSPMGIQPDEAATQSIRQGIERSEYAAFLDACPVPEAAGQSLRLTVTFGPLETTLTRHVRENDVDLVVMGTQGRSGLGGILLGSTAARMLDWLPCDMLIVHR</sequence>